<proteinExistence type="predicted"/>
<name>A0A1E3L3N1_9BACL</name>
<dbReference type="RefSeq" id="WP_069327593.1">
    <property type="nucleotide sequence ID" value="NZ_MDER01000038.1"/>
</dbReference>
<gene>
    <name evidence="1" type="ORF">PTI45_02167</name>
</gene>
<evidence type="ECO:0000313" key="2">
    <source>
        <dbReference type="Proteomes" id="UP000094578"/>
    </source>
</evidence>
<accession>A0A1E3L3N1</accession>
<dbReference type="Proteomes" id="UP000094578">
    <property type="component" value="Unassembled WGS sequence"/>
</dbReference>
<sequence length="193" mass="22311">MEQYYPLPLDDYYNNNGFSYDLEQRIGNFTTFGSSYPGDEIPDQKDLIIEDIPFLFPEAKSTFNNIELENQRLSVPEHHYTAMSILGAADNGSYDENVEYHLNDTLVHRMPLALTNWTDQMPKYNEKVVYRCSGIYTQKGSLLTSKQTTIWLQTIQFEHPIHINAIVLPDNPCMHLFAITLKKENTNEHATTI</sequence>
<dbReference type="EMBL" id="MDER01000038">
    <property type="protein sequence ID" value="ODP28417.1"/>
    <property type="molecule type" value="Genomic_DNA"/>
</dbReference>
<reference evidence="1 2" key="1">
    <citation type="submission" date="2016-08" db="EMBL/GenBank/DDBJ databases">
        <title>Genome sequencing of Paenibacillus sp. TI45-13ar, isolated from Korean traditional nuruk.</title>
        <authorList>
            <person name="Kim S.-J."/>
        </authorList>
    </citation>
    <scope>NUCLEOTIDE SEQUENCE [LARGE SCALE GENOMIC DNA]</scope>
    <source>
        <strain evidence="1 2">TI45-13ar</strain>
    </source>
</reference>
<keyword evidence="2" id="KW-1185">Reference proteome</keyword>
<organism evidence="1 2">
    <name type="scientific">Paenibacillus nuruki</name>
    <dbReference type="NCBI Taxonomy" id="1886670"/>
    <lineage>
        <taxon>Bacteria</taxon>
        <taxon>Bacillati</taxon>
        <taxon>Bacillota</taxon>
        <taxon>Bacilli</taxon>
        <taxon>Bacillales</taxon>
        <taxon>Paenibacillaceae</taxon>
        <taxon>Paenibacillus</taxon>
    </lineage>
</organism>
<protein>
    <submittedName>
        <fullName evidence="1">Uncharacterized protein</fullName>
    </submittedName>
</protein>
<evidence type="ECO:0000313" key="1">
    <source>
        <dbReference type="EMBL" id="ODP28417.1"/>
    </source>
</evidence>
<dbReference type="STRING" id="1886670.PTI45_02167"/>
<comment type="caution">
    <text evidence="1">The sequence shown here is derived from an EMBL/GenBank/DDBJ whole genome shotgun (WGS) entry which is preliminary data.</text>
</comment>
<dbReference type="AlphaFoldDB" id="A0A1E3L3N1"/>